<evidence type="ECO:0000256" key="13">
    <source>
        <dbReference type="ARBA" id="ARBA00023136"/>
    </source>
</evidence>
<dbReference type="AlphaFoldDB" id="A0A1I0CKZ0"/>
<dbReference type="PROSITE" id="PS50885">
    <property type="entry name" value="HAMP"/>
    <property type="match status" value="1"/>
</dbReference>
<dbReference type="Pfam" id="PF02518">
    <property type="entry name" value="HATPase_c"/>
    <property type="match status" value="1"/>
</dbReference>
<comment type="catalytic activity">
    <reaction evidence="1">
        <text>ATP + protein L-histidine = ADP + protein N-phospho-L-histidine.</text>
        <dbReference type="EC" id="2.7.13.3"/>
    </reaction>
</comment>
<dbReference type="InterPro" id="IPR003661">
    <property type="entry name" value="HisK_dim/P_dom"/>
</dbReference>
<evidence type="ECO:0000256" key="2">
    <source>
        <dbReference type="ARBA" id="ARBA00004651"/>
    </source>
</evidence>
<evidence type="ECO:0000256" key="6">
    <source>
        <dbReference type="ARBA" id="ARBA00022679"/>
    </source>
</evidence>
<dbReference type="SMART" id="SM00387">
    <property type="entry name" value="HATPase_c"/>
    <property type="match status" value="1"/>
</dbReference>
<keyword evidence="7 14" id="KW-0812">Transmembrane</keyword>
<protein>
    <recommendedName>
        <fullName evidence="3">histidine kinase</fullName>
        <ecNumber evidence="3">2.7.13.3</ecNumber>
    </recommendedName>
</protein>
<dbReference type="CDD" id="cd00130">
    <property type="entry name" value="PAS"/>
    <property type="match status" value="1"/>
</dbReference>
<dbReference type="InterPro" id="IPR003660">
    <property type="entry name" value="HAMP_dom"/>
</dbReference>
<proteinExistence type="predicted"/>
<evidence type="ECO:0000256" key="7">
    <source>
        <dbReference type="ARBA" id="ARBA00022692"/>
    </source>
</evidence>
<dbReference type="Pfam" id="PF00512">
    <property type="entry name" value="HisKA"/>
    <property type="match status" value="1"/>
</dbReference>
<name>A0A1I0CKZ0_9BACI</name>
<dbReference type="PRINTS" id="PR00344">
    <property type="entry name" value="BCTRLSENSOR"/>
</dbReference>
<dbReference type="InterPro" id="IPR033479">
    <property type="entry name" value="dCache_1"/>
</dbReference>
<dbReference type="GO" id="GO:0000155">
    <property type="term" value="F:phosphorelay sensor kinase activity"/>
    <property type="evidence" value="ECO:0007669"/>
    <property type="project" value="InterPro"/>
</dbReference>
<dbReference type="CDD" id="cd18774">
    <property type="entry name" value="PDC2_HK_sensor"/>
    <property type="match status" value="1"/>
</dbReference>
<keyword evidence="11 14" id="KW-1133">Transmembrane helix</keyword>
<keyword evidence="13 14" id="KW-0472">Membrane</keyword>
<dbReference type="Gene3D" id="1.10.287.130">
    <property type="match status" value="1"/>
</dbReference>
<dbReference type="SMART" id="SM00388">
    <property type="entry name" value="HisKA"/>
    <property type="match status" value="1"/>
</dbReference>
<dbReference type="PROSITE" id="PS50109">
    <property type="entry name" value="HIS_KIN"/>
    <property type="match status" value="1"/>
</dbReference>
<dbReference type="InterPro" id="IPR036097">
    <property type="entry name" value="HisK_dim/P_sf"/>
</dbReference>
<dbReference type="GO" id="GO:0005524">
    <property type="term" value="F:ATP binding"/>
    <property type="evidence" value="ECO:0007669"/>
    <property type="project" value="UniProtKB-KW"/>
</dbReference>
<dbReference type="Pfam" id="PF13426">
    <property type="entry name" value="PAS_9"/>
    <property type="match status" value="1"/>
</dbReference>
<evidence type="ECO:0000259" key="16">
    <source>
        <dbReference type="PROSITE" id="PS50113"/>
    </source>
</evidence>
<dbReference type="CDD" id="cd18773">
    <property type="entry name" value="PDC1_HK_sensor"/>
    <property type="match status" value="1"/>
</dbReference>
<dbReference type="STRING" id="237682.SAMN05421676_103193"/>
<keyword evidence="9" id="KW-0418">Kinase</keyword>
<dbReference type="Pfam" id="PF02743">
    <property type="entry name" value="dCache_1"/>
    <property type="match status" value="1"/>
</dbReference>
<evidence type="ECO:0000256" key="11">
    <source>
        <dbReference type="ARBA" id="ARBA00022989"/>
    </source>
</evidence>
<evidence type="ECO:0000256" key="8">
    <source>
        <dbReference type="ARBA" id="ARBA00022741"/>
    </source>
</evidence>
<keyword evidence="19" id="KW-1185">Reference proteome</keyword>
<sequence>MIMIPLFIIFYLGVMSSKDIIDDQTEDRALQVTKTLSNNTTNLFEYKSNILENIAMSERISSNTGNWTRAAITDLAVNDEFFQQIYLVSRDGHILHQTPTSHKGTDTLPSKLQPLLDELKWRRDAFISDTVLLNNGMPSIYITVPIQGEDHGEVQRGLIARVSLEFLQKNSKQNVLGPKGRTFLLDQNGTILFDTQDNESMGVSLSSAFVQDAYLGRSGTHYGSLLQEKALVAYSPVDRLPFLAVTSIPFEHVNAATNNLTVVLVIGFIVLTIAVISLLYFSVKWVIQPVKSLTEEAYQYVQGGEWKIKLLKEKDEVATLSKALNYMAGSLKEKERYLQLILQSFPFGVITMDPLGNMTSINNKAKQLLNCEKRRLKGKAISVLPVSLKDHFEACKNASPDFDGVEDEYLYINPYGRRLTLKRSSAPLLDEKGHVIGVVTTFWDITKIRQLEQHIQRSEQLAAIGQMTAGLAHEVKNPLGTVQMASDLIETEFQELEEAYDFKEKSSKNIKDALHDIQDEMTRLNHLVRNFLQFSRENKKEESIFDLTDLTKEVLQLLSHQMKKKKIYIETTFPKEKALVRGDRNQMTQAIINVFLNSMEAVDEKGRIHVSIDKVEDQYVLEIEDNGTGISRSKIKRIFNPFYSTKQEGTGLGLSITHDIVNNHGGYMEVESETGIGTSMLIYLKAYH</sequence>
<feature type="domain" description="HAMP" evidence="17">
    <location>
        <begin position="284"/>
        <end position="336"/>
    </location>
</feature>
<dbReference type="CDD" id="cd06225">
    <property type="entry name" value="HAMP"/>
    <property type="match status" value="1"/>
</dbReference>
<feature type="domain" description="PAC" evidence="16">
    <location>
        <begin position="405"/>
        <end position="457"/>
    </location>
</feature>
<dbReference type="InterPro" id="IPR000014">
    <property type="entry name" value="PAS"/>
</dbReference>
<evidence type="ECO:0000256" key="12">
    <source>
        <dbReference type="ARBA" id="ARBA00023012"/>
    </source>
</evidence>
<evidence type="ECO:0000313" key="18">
    <source>
        <dbReference type="EMBL" id="SET19656.1"/>
    </source>
</evidence>
<dbReference type="InterPro" id="IPR035965">
    <property type="entry name" value="PAS-like_dom_sf"/>
</dbReference>
<dbReference type="PROSITE" id="PS50113">
    <property type="entry name" value="PAC"/>
    <property type="match status" value="1"/>
</dbReference>
<evidence type="ECO:0000256" key="5">
    <source>
        <dbReference type="ARBA" id="ARBA00022553"/>
    </source>
</evidence>
<keyword evidence="8" id="KW-0547">Nucleotide-binding</keyword>
<evidence type="ECO:0000259" key="17">
    <source>
        <dbReference type="PROSITE" id="PS50885"/>
    </source>
</evidence>
<dbReference type="Gene3D" id="3.30.450.20">
    <property type="entry name" value="PAS domain"/>
    <property type="match status" value="2"/>
</dbReference>
<evidence type="ECO:0000256" key="1">
    <source>
        <dbReference type="ARBA" id="ARBA00000085"/>
    </source>
</evidence>
<dbReference type="SUPFAM" id="SSF55785">
    <property type="entry name" value="PYP-like sensor domain (PAS domain)"/>
    <property type="match status" value="1"/>
</dbReference>
<dbReference type="Gene3D" id="6.10.340.10">
    <property type="match status" value="1"/>
</dbReference>
<dbReference type="GO" id="GO:0005886">
    <property type="term" value="C:plasma membrane"/>
    <property type="evidence" value="ECO:0007669"/>
    <property type="project" value="UniProtKB-SubCell"/>
</dbReference>
<gene>
    <name evidence="18" type="ORF">SAMN05421676_103193</name>
</gene>
<dbReference type="NCBIfam" id="TIGR00229">
    <property type="entry name" value="sensory_box"/>
    <property type="match status" value="1"/>
</dbReference>
<keyword evidence="10" id="KW-0067">ATP-binding</keyword>
<dbReference type="Proteomes" id="UP000199095">
    <property type="component" value="Unassembled WGS sequence"/>
</dbReference>
<dbReference type="CDD" id="cd00082">
    <property type="entry name" value="HisKA"/>
    <property type="match status" value="1"/>
</dbReference>
<evidence type="ECO:0000313" key="19">
    <source>
        <dbReference type="Proteomes" id="UP000199095"/>
    </source>
</evidence>
<dbReference type="InterPro" id="IPR000700">
    <property type="entry name" value="PAS-assoc_C"/>
</dbReference>
<evidence type="ECO:0000256" key="10">
    <source>
        <dbReference type="ARBA" id="ARBA00022840"/>
    </source>
</evidence>
<dbReference type="PANTHER" id="PTHR43065">
    <property type="entry name" value="SENSOR HISTIDINE KINASE"/>
    <property type="match status" value="1"/>
</dbReference>
<evidence type="ECO:0000256" key="14">
    <source>
        <dbReference type="SAM" id="Phobius"/>
    </source>
</evidence>
<dbReference type="InterPro" id="IPR036890">
    <property type="entry name" value="HATPase_C_sf"/>
</dbReference>
<dbReference type="Gene3D" id="3.30.565.10">
    <property type="entry name" value="Histidine kinase-like ATPase, C-terminal domain"/>
    <property type="match status" value="1"/>
</dbReference>
<evidence type="ECO:0000256" key="9">
    <source>
        <dbReference type="ARBA" id="ARBA00022777"/>
    </source>
</evidence>
<feature type="transmembrane region" description="Helical" evidence="14">
    <location>
        <begin position="260"/>
        <end position="281"/>
    </location>
</feature>
<dbReference type="EC" id="2.7.13.3" evidence="3"/>
<evidence type="ECO:0000256" key="4">
    <source>
        <dbReference type="ARBA" id="ARBA00022475"/>
    </source>
</evidence>
<feature type="domain" description="Histidine kinase" evidence="15">
    <location>
        <begin position="470"/>
        <end position="688"/>
    </location>
</feature>
<keyword evidence="4" id="KW-1003">Cell membrane</keyword>
<dbReference type="EMBL" id="FOHJ01000003">
    <property type="protein sequence ID" value="SET19656.1"/>
    <property type="molecule type" value="Genomic_DNA"/>
</dbReference>
<accession>A0A1I0CKZ0</accession>
<reference evidence="19" key="1">
    <citation type="submission" date="2016-10" db="EMBL/GenBank/DDBJ databases">
        <authorList>
            <person name="Varghese N."/>
            <person name="Submissions S."/>
        </authorList>
    </citation>
    <scope>NUCLEOTIDE SEQUENCE [LARGE SCALE GENOMIC DNA]</scope>
    <source>
        <strain evidence="19">CGMCC 1.3566</strain>
    </source>
</reference>
<dbReference type="SUPFAM" id="SSF55874">
    <property type="entry name" value="ATPase domain of HSP90 chaperone/DNA topoisomerase II/histidine kinase"/>
    <property type="match status" value="1"/>
</dbReference>
<dbReference type="InterPro" id="IPR003594">
    <property type="entry name" value="HATPase_dom"/>
</dbReference>
<dbReference type="InterPro" id="IPR004358">
    <property type="entry name" value="Sig_transdc_His_kin-like_C"/>
</dbReference>
<evidence type="ECO:0000259" key="15">
    <source>
        <dbReference type="PROSITE" id="PS50109"/>
    </source>
</evidence>
<dbReference type="InterPro" id="IPR005467">
    <property type="entry name" value="His_kinase_dom"/>
</dbReference>
<dbReference type="SUPFAM" id="SSF47384">
    <property type="entry name" value="Homodimeric domain of signal transducing histidine kinase"/>
    <property type="match status" value="1"/>
</dbReference>
<keyword evidence="12" id="KW-0902">Two-component regulatory system</keyword>
<keyword evidence="6" id="KW-0808">Transferase</keyword>
<comment type="subcellular location">
    <subcellularLocation>
        <location evidence="2">Cell membrane</location>
        <topology evidence="2">Multi-pass membrane protein</topology>
    </subcellularLocation>
</comment>
<organism evidence="18 19">
    <name type="scientific">Salinibacillus kushneri</name>
    <dbReference type="NCBI Taxonomy" id="237682"/>
    <lineage>
        <taxon>Bacteria</taxon>
        <taxon>Bacillati</taxon>
        <taxon>Bacillota</taxon>
        <taxon>Bacilli</taxon>
        <taxon>Bacillales</taxon>
        <taxon>Bacillaceae</taxon>
        <taxon>Salinibacillus</taxon>
    </lineage>
</organism>
<keyword evidence="5" id="KW-0597">Phosphoprotein</keyword>
<evidence type="ECO:0000256" key="3">
    <source>
        <dbReference type="ARBA" id="ARBA00012438"/>
    </source>
</evidence>
<dbReference type="PANTHER" id="PTHR43065:SF10">
    <property type="entry name" value="PEROXIDE STRESS-ACTIVATED HISTIDINE KINASE MAK3"/>
    <property type="match status" value="1"/>
</dbReference>